<dbReference type="InParanoid" id="B4CXJ2"/>
<dbReference type="STRING" id="497964.CfE428DRAFT_1283"/>
<comment type="caution">
    <text evidence="3">The sequence shown here is derived from an EMBL/GenBank/DDBJ whole genome shotgun (WGS) entry which is preliminary data.</text>
</comment>
<reference evidence="3 4" key="1">
    <citation type="journal article" date="2011" name="J. Bacteriol.">
        <title>Genome sequence of Chthoniobacter flavus Ellin428, an aerobic heterotrophic soil bacterium.</title>
        <authorList>
            <person name="Kant R."/>
            <person name="van Passel M.W."/>
            <person name="Palva A."/>
            <person name="Lucas S."/>
            <person name="Lapidus A."/>
            <person name="Glavina Del Rio T."/>
            <person name="Dalin E."/>
            <person name="Tice H."/>
            <person name="Bruce D."/>
            <person name="Goodwin L."/>
            <person name="Pitluck S."/>
            <person name="Larimer F.W."/>
            <person name="Land M.L."/>
            <person name="Hauser L."/>
            <person name="Sangwan P."/>
            <person name="de Vos W.M."/>
            <person name="Janssen P.H."/>
            <person name="Smidt H."/>
        </authorList>
    </citation>
    <scope>NUCLEOTIDE SEQUENCE [LARGE SCALE GENOMIC DNA]</scope>
    <source>
        <strain evidence="3 4">Ellin428</strain>
    </source>
</reference>
<keyword evidence="2" id="KW-0238">DNA-binding</keyword>
<protein>
    <recommendedName>
        <fullName evidence="5">Type I restriction modification DNA specificity domain-containing protein</fullName>
    </recommendedName>
</protein>
<dbReference type="RefSeq" id="WP_006978609.1">
    <property type="nucleotide sequence ID" value="NZ_ABVL01000003.1"/>
</dbReference>
<accession>B4CXJ2</accession>
<organism evidence="3 4">
    <name type="scientific">Chthoniobacter flavus Ellin428</name>
    <dbReference type="NCBI Taxonomy" id="497964"/>
    <lineage>
        <taxon>Bacteria</taxon>
        <taxon>Pseudomonadati</taxon>
        <taxon>Verrucomicrobiota</taxon>
        <taxon>Spartobacteria</taxon>
        <taxon>Chthoniobacterales</taxon>
        <taxon>Chthoniobacteraceae</taxon>
        <taxon>Chthoniobacter</taxon>
    </lineage>
</organism>
<evidence type="ECO:0000313" key="3">
    <source>
        <dbReference type="EMBL" id="EDY20990.1"/>
    </source>
</evidence>
<keyword evidence="4" id="KW-1185">Reference proteome</keyword>
<evidence type="ECO:0000313" key="4">
    <source>
        <dbReference type="Proteomes" id="UP000005824"/>
    </source>
</evidence>
<dbReference type="GO" id="GO:0003677">
    <property type="term" value="F:DNA binding"/>
    <property type="evidence" value="ECO:0007669"/>
    <property type="project" value="UniProtKB-KW"/>
</dbReference>
<dbReference type="GO" id="GO:0009307">
    <property type="term" value="P:DNA restriction-modification system"/>
    <property type="evidence" value="ECO:0007669"/>
    <property type="project" value="UniProtKB-KW"/>
</dbReference>
<dbReference type="PANTHER" id="PTHR30408:SF12">
    <property type="entry name" value="TYPE I RESTRICTION ENZYME MJAVIII SPECIFICITY SUBUNIT"/>
    <property type="match status" value="1"/>
</dbReference>
<dbReference type="InterPro" id="IPR052021">
    <property type="entry name" value="Type-I_RS_S_subunit"/>
</dbReference>
<dbReference type="SUPFAM" id="SSF116734">
    <property type="entry name" value="DNA methylase specificity domain"/>
    <property type="match status" value="2"/>
</dbReference>
<dbReference type="InterPro" id="IPR044946">
    <property type="entry name" value="Restrct_endonuc_typeI_TRD_sf"/>
</dbReference>
<dbReference type="Proteomes" id="UP000005824">
    <property type="component" value="Unassembled WGS sequence"/>
</dbReference>
<evidence type="ECO:0008006" key="5">
    <source>
        <dbReference type="Google" id="ProtNLM"/>
    </source>
</evidence>
<evidence type="ECO:0000256" key="1">
    <source>
        <dbReference type="ARBA" id="ARBA00022747"/>
    </source>
</evidence>
<dbReference type="PANTHER" id="PTHR30408">
    <property type="entry name" value="TYPE-1 RESTRICTION ENZYME ECOKI SPECIFICITY PROTEIN"/>
    <property type="match status" value="1"/>
</dbReference>
<dbReference type="EMBL" id="ABVL01000003">
    <property type="protein sequence ID" value="EDY20990.1"/>
    <property type="molecule type" value="Genomic_DNA"/>
</dbReference>
<dbReference type="AlphaFoldDB" id="B4CXJ2"/>
<dbReference type="Gene3D" id="3.90.220.20">
    <property type="entry name" value="DNA methylase specificity domains"/>
    <property type="match status" value="2"/>
</dbReference>
<gene>
    <name evidence="3" type="ORF">CfE428DRAFT_1283</name>
</gene>
<proteinExistence type="predicted"/>
<dbReference type="eggNOG" id="COG0732">
    <property type="taxonomic scope" value="Bacteria"/>
</dbReference>
<keyword evidence="1" id="KW-0680">Restriction system</keyword>
<sequence length="513" mass="56439">MLATRVPSLLLAPKRLDPDYYRPEHIRDERILREFGSVELRETGKFFAGPFGSALPSELYLASGVPLFRVGNVGEMTVIYDGMAHLDEAVHHDLIASEVRPGDLLIVKASVGEKICVVPDWIPRANITQHIIAIHPNGSHDTEFVAAFLFTPYGRRQLERRSLGSIIQYLGVTDAKDVLLPELSSDGERYVGEKVRQAEGLREAGKALARRVAASFNEYFSHYSPAPMTRGYRVRPERLNGRVDAWYHNPRFVHAEAAIRKSGTALAFLGALYPGITNGGTPGDARFGAVGVPWIRGQDFHDGDIYRDTLPRMDTDSEETIKRSRLAVGDLVISIKGTVGDAAAIDEELRGCNINQDIARVPIRDLATADFVAAFCESNLGQVLIEQQVYGAINAFFSLENLRVFPVPDPASVSPYFFQSVSSGRRQSIDLRRTAVRLTTASKQLVEALIEGRVTEAELAAAQQALDRGDTAPDRALLSRLTRAGFDLPGDPLFPDIETLYGALQQSDQPQAT</sequence>
<name>B4CXJ2_9BACT</name>
<evidence type="ECO:0000256" key="2">
    <source>
        <dbReference type="ARBA" id="ARBA00023125"/>
    </source>
</evidence>